<evidence type="ECO:0000256" key="1">
    <source>
        <dbReference type="SAM" id="MobiDB-lite"/>
    </source>
</evidence>
<comment type="caution">
    <text evidence="2">The sequence shown here is derived from an EMBL/GenBank/DDBJ whole genome shotgun (WGS) entry which is preliminary data.</text>
</comment>
<keyword evidence="3" id="KW-1185">Reference proteome</keyword>
<dbReference type="Proteomes" id="UP000698800">
    <property type="component" value="Unassembled WGS sequence"/>
</dbReference>
<sequence>MPRGRPQKYTTDAERLAAKRVKDQRYKQKKKSVGLTNLPDLLPDIASHTLVSVGVRAKKLDIPADIEDDYLSLQEDDAPAVPIPALSDISLSLYIQDSYPAPSIPRISSTPTSTTFVILRSTPEPAPPKPSTAGVEVVDLAGSASSSDSEDSQTGLEHTEQEVSEYQEIAPEGSVRLEEFVKPMDEEATGGKTVPDILGNAGLMKPNSHATTAESWERLFTGYVSKDEASSPPVVSLLQAKQSFDMLERSPKTQWDLDSILAFPRSLAFARRGITYLPNPLITANISTNVHLTLSVPDLSNLDYPKYIRQPLNKVPHYCLGNINGFPELNIFLFFPQLYDPEYDFIRLTDEVLQRWTDKVLLPAVYEHLPSGSTQHLPACWKQGQLASLAARGEKGQRKTSTMSRQQALCYTLHAELSGFLGQRSWRKWTAQHKT</sequence>
<proteinExistence type="predicted"/>
<accession>A0A9P8I2F3</accession>
<dbReference type="AlphaFoldDB" id="A0A9P8I2F3"/>
<feature type="region of interest" description="Disordered" evidence="1">
    <location>
        <begin position="1"/>
        <end position="31"/>
    </location>
</feature>
<reference evidence="2" key="1">
    <citation type="submission" date="2021-03" db="EMBL/GenBank/DDBJ databases">
        <title>Comparative genomics and phylogenomic investigation of the class Geoglossomycetes provide insights into ecological specialization and systematics.</title>
        <authorList>
            <person name="Melie T."/>
            <person name="Pirro S."/>
            <person name="Miller A.N."/>
            <person name="Quandt A."/>
        </authorList>
    </citation>
    <scope>NUCLEOTIDE SEQUENCE</scope>
    <source>
        <strain evidence="2">GBOQ0MN5Z8</strain>
    </source>
</reference>
<evidence type="ECO:0000313" key="3">
    <source>
        <dbReference type="Proteomes" id="UP000698800"/>
    </source>
</evidence>
<dbReference type="OrthoDB" id="5427832at2759"/>
<organism evidence="2 3">
    <name type="scientific">Glutinoglossum americanum</name>
    <dbReference type="NCBI Taxonomy" id="1670608"/>
    <lineage>
        <taxon>Eukaryota</taxon>
        <taxon>Fungi</taxon>
        <taxon>Dikarya</taxon>
        <taxon>Ascomycota</taxon>
        <taxon>Pezizomycotina</taxon>
        <taxon>Geoglossomycetes</taxon>
        <taxon>Geoglossales</taxon>
        <taxon>Geoglossaceae</taxon>
        <taxon>Glutinoglossum</taxon>
    </lineage>
</organism>
<protein>
    <submittedName>
        <fullName evidence="2">Uncharacterized protein</fullName>
    </submittedName>
</protein>
<feature type="region of interest" description="Disordered" evidence="1">
    <location>
        <begin position="142"/>
        <end position="165"/>
    </location>
</feature>
<feature type="compositionally biased region" description="Basic and acidic residues" evidence="1">
    <location>
        <begin position="11"/>
        <end position="26"/>
    </location>
</feature>
<evidence type="ECO:0000313" key="2">
    <source>
        <dbReference type="EMBL" id="KAH0537482.1"/>
    </source>
</evidence>
<name>A0A9P8I2F3_9PEZI</name>
<dbReference type="EMBL" id="JAGHQL010000144">
    <property type="protein sequence ID" value="KAH0537482.1"/>
    <property type="molecule type" value="Genomic_DNA"/>
</dbReference>
<gene>
    <name evidence="2" type="ORF">FGG08_005745</name>
</gene>